<protein>
    <submittedName>
        <fullName evidence="1">Uncharacterized protein</fullName>
    </submittedName>
</protein>
<name>A0A069QGV0_HOYLO</name>
<comment type="caution">
    <text evidence="1">The sequence shown here is derived from an EMBL/GenBank/DDBJ whole genome shotgun (WGS) entry which is preliminary data.</text>
</comment>
<evidence type="ECO:0000313" key="2">
    <source>
        <dbReference type="Proteomes" id="UP000027442"/>
    </source>
</evidence>
<gene>
    <name evidence="1" type="ORF">HMPREF1991_01922</name>
</gene>
<accession>A0A069QGV0</accession>
<dbReference type="EMBL" id="JNGW01000082">
    <property type="protein sequence ID" value="KDR52015.1"/>
    <property type="molecule type" value="Genomic_DNA"/>
</dbReference>
<evidence type="ECO:0000313" key="1">
    <source>
        <dbReference type="EMBL" id="KDR52015.1"/>
    </source>
</evidence>
<dbReference type="PATRIC" id="fig|1122985.7.peg.1994"/>
<keyword evidence="2" id="KW-1185">Reference proteome</keyword>
<organism evidence="1 2">
    <name type="scientific">Hoylesella loescheii DSM 19665 = JCM 12249 = ATCC 15930</name>
    <dbReference type="NCBI Taxonomy" id="1122985"/>
    <lineage>
        <taxon>Bacteria</taxon>
        <taxon>Pseudomonadati</taxon>
        <taxon>Bacteroidota</taxon>
        <taxon>Bacteroidia</taxon>
        <taxon>Bacteroidales</taxon>
        <taxon>Prevotellaceae</taxon>
        <taxon>Hoylesella</taxon>
    </lineage>
</organism>
<reference evidence="1 2" key="1">
    <citation type="submission" date="2013-08" db="EMBL/GenBank/DDBJ databases">
        <authorList>
            <person name="Weinstock G."/>
            <person name="Sodergren E."/>
            <person name="Wylie T."/>
            <person name="Fulton L."/>
            <person name="Fulton R."/>
            <person name="Fronick C."/>
            <person name="O'Laughlin M."/>
            <person name="Godfrey J."/>
            <person name="Miner T."/>
            <person name="Herter B."/>
            <person name="Appelbaum E."/>
            <person name="Cordes M."/>
            <person name="Lek S."/>
            <person name="Wollam A."/>
            <person name="Pepin K.H."/>
            <person name="Palsikar V.B."/>
            <person name="Mitreva M."/>
            <person name="Wilson R.K."/>
        </authorList>
    </citation>
    <scope>NUCLEOTIDE SEQUENCE [LARGE SCALE GENOMIC DNA]</scope>
    <source>
        <strain evidence="1 2">ATCC 15930</strain>
    </source>
</reference>
<proteinExistence type="predicted"/>
<dbReference type="HOGENOM" id="CLU_3220144_0_0_10"/>
<dbReference type="Proteomes" id="UP000027442">
    <property type="component" value="Unassembled WGS sequence"/>
</dbReference>
<dbReference type="AlphaFoldDB" id="A0A069QGV0"/>
<sequence>MRFFFSFYTVRAQKFSLLENNYPETITFPLQPFLLFEKRINFAL</sequence>